<dbReference type="Pfam" id="PF01408">
    <property type="entry name" value="GFO_IDH_MocA"/>
    <property type="match status" value="1"/>
</dbReference>
<evidence type="ECO:0000313" key="4">
    <source>
        <dbReference type="Proteomes" id="UP001500190"/>
    </source>
</evidence>
<dbReference type="EMBL" id="BAAAND010000004">
    <property type="protein sequence ID" value="GAA1581391.1"/>
    <property type="molecule type" value="Genomic_DNA"/>
</dbReference>
<dbReference type="InterPro" id="IPR036291">
    <property type="entry name" value="NAD(P)-bd_dom_sf"/>
</dbReference>
<dbReference type="PANTHER" id="PTHR43249">
    <property type="entry name" value="UDP-N-ACETYL-2-AMINO-2-DEOXY-D-GLUCURONATE OXIDASE"/>
    <property type="match status" value="1"/>
</dbReference>
<dbReference type="Proteomes" id="UP001500190">
    <property type="component" value="Unassembled WGS sequence"/>
</dbReference>
<name>A0ABN2DNJ6_9ACTN</name>
<gene>
    <name evidence="3" type="ORF">GCM10009742_27470</name>
</gene>
<evidence type="ECO:0000259" key="1">
    <source>
        <dbReference type="Pfam" id="PF01408"/>
    </source>
</evidence>
<keyword evidence="4" id="KW-1185">Reference proteome</keyword>
<evidence type="ECO:0000313" key="3">
    <source>
        <dbReference type="EMBL" id="GAA1581391.1"/>
    </source>
</evidence>
<organism evidence="3 4">
    <name type="scientific">Kribbella karoonensis</name>
    <dbReference type="NCBI Taxonomy" id="324851"/>
    <lineage>
        <taxon>Bacteria</taxon>
        <taxon>Bacillati</taxon>
        <taxon>Actinomycetota</taxon>
        <taxon>Actinomycetes</taxon>
        <taxon>Propionibacteriales</taxon>
        <taxon>Kribbellaceae</taxon>
        <taxon>Kribbella</taxon>
    </lineage>
</organism>
<dbReference type="PANTHER" id="PTHR43249:SF1">
    <property type="entry name" value="D-GLUCOSIDE 3-DEHYDROGENASE"/>
    <property type="match status" value="1"/>
</dbReference>
<dbReference type="Pfam" id="PF22725">
    <property type="entry name" value="GFO_IDH_MocA_C3"/>
    <property type="match status" value="1"/>
</dbReference>
<dbReference type="SUPFAM" id="SSF51735">
    <property type="entry name" value="NAD(P)-binding Rossmann-fold domains"/>
    <property type="match status" value="1"/>
</dbReference>
<feature type="domain" description="GFO/IDH/MocA-like oxidoreductase" evidence="2">
    <location>
        <begin position="138"/>
        <end position="257"/>
    </location>
</feature>
<dbReference type="InterPro" id="IPR052515">
    <property type="entry name" value="Gfo/Idh/MocA_Oxidoreductase"/>
</dbReference>
<proteinExistence type="predicted"/>
<dbReference type="RefSeq" id="WP_344190822.1">
    <property type="nucleotide sequence ID" value="NZ_BAAAND010000004.1"/>
</dbReference>
<feature type="domain" description="Gfo/Idh/MocA-like oxidoreductase N-terminal" evidence="1">
    <location>
        <begin position="10"/>
        <end position="117"/>
    </location>
</feature>
<sequence length="392" mass="41917">MTVDRGADVLKVAIVGCGNISRRHAEAYASTGRTELVGTADIHEEKARTLAERFGGRPYGSLTELLAAEEPDLISIATPPESHGELAVEALAADRSVLLEKPPVLSLEELDHVAKVEAISAGSASVVFQHRHGSGAMRAHDLLARGVLGRPLVAVCETLWFRPVSYFDPEWRGTWIGEGGGPTLGHGIHQIDLLLHLLGPWKSIDATAVRLDRPVEFEDVSMASVVFESGAVATVINSLLSPRELSRIRIDTAGGTLEVNHVYGYSDKDWTFHPAPDAAKAATLGLDPGVRKAESAGSAAAADPWSASAGADVPSNHEAQIGHLVDDLLAGRPHGTSLASTRPTMEFVTALYASAITGTRVRRTDLTPEHRFYGMLHGGFRKDEIVEAFRTT</sequence>
<dbReference type="Gene3D" id="3.40.50.720">
    <property type="entry name" value="NAD(P)-binding Rossmann-like Domain"/>
    <property type="match status" value="1"/>
</dbReference>
<evidence type="ECO:0000259" key="2">
    <source>
        <dbReference type="Pfam" id="PF22725"/>
    </source>
</evidence>
<reference evidence="4" key="1">
    <citation type="journal article" date="2019" name="Int. J. Syst. Evol. Microbiol.">
        <title>The Global Catalogue of Microorganisms (GCM) 10K type strain sequencing project: providing services to taxonomists for standard genome sequencing and annotation.</title>
        <authorList>
            <consortium name="The Broad Institute Genomics Platform"/>
            <consortium name="The Broad Institute Genome Sequencing Center for Infectious Disease"/>
            <person name="Wu L."/>
            <person name="Ma J."/>
        </authorList>
    </citation>
    <scope>NUCLEOTIDE SEQUENCE [LARGE SCALE GENOMIC DNA]</scope>
    <source>
        <strain evidence="4">JCM 14304</strain>
    </source>
</reference>
<protein>
    <submittedName>
        <fullName evidence="3">Gfo/Idh/MocA family oxidoreductase</fullName>
    </submittedName>
</protein>
<dbReference type="InterPro" id="IPR000683">
    <property type="entry name" value="Gfo/Idh/MocA-like_OxRdtase_N"/>
</dbReference>
<dbReference type="InterPro" id="IPR055170">
    <property type="entry name" value="GFO_IDH_MocA-like_dom"/>
</dbReference>
<comment type="caution">
    <text evidence="3">The sequence shown here is derived from an EMBL/GenBank/DDBJ whole genome shotgun (WGS) entry which is preliminary data.</text>
</comment>
<dbReference type="Gene3D" id="3.30.360.10">
    <property type="entry name" value="Dihydrodipicolinate Reductase, domain 2"/>
    <property type="match status" value="1"/>
</dbReference>
<dbReference type="SUPFAM" id="SSF55347">
    <property type="entry name" value="Glyceraldehyde-3-phosphate dehydrogenase-like, C-terminal domain"/>
    <property type="match status" value="1"/>
</dbReference>
<accession>A0ABN2DNJ6</accession>